<dbReference type="PRINTS" id="PR00364">
    <property type="entry name" value="DISEASERSIST"/>
</dbReference>
<evidence type="ECO:0000259" key="1">
    <source>
        <dbReference type="Pfam" id="PF00931"/>
    </source>
</evidence>
<dbReference type="Gene3D" id="3.40.50.300">
    <property type="entry name" value="P-loop containing nucleotide triphosphate hydrolases"/>
    <property type="match status" value="1"/>
</dbReference>
<reference evidence="2" key="1">
    <citation type="submission" date="2018-12" db="EMBL/GenBank/DDBJ databases">
        <title>Novel natural products biosynthetic potential of the class Ktedonobacteria.</title>
        <authorList>
            <person name="Zheng Y."/>
            <person name="Saitou A."/>
            <person name="Wang C.M."/>
            <person name="Toyoda A."/>
            <person name="Minakuchi Y."/>
            <person name="Sekiguchi Y."/>
            <person name="Ueda K."/>
            <person name="Takano H."/>
            <person name="Sakai Y."/>
            <person name="Yokota A."/>
            <person name="Yabe S."/>
        </authorList>
    </citation>
    <scope>NUCLEOTIDE SEQUENCE</scope>
    <source>
        <strain evidence="2">COM3</strain>
    </source>
</reference>
<feature type="domain" description="NB-ARC" evidence="1">
    <location>
        <begin position="40"/>
        <end position="178"/>
    </location>
</feature>
<dbReference type="AlphaFoldDB" id="A0A455SHI8"/>
<dbReference type="Pfam" id="PF00931">
    <property type="entry name" value="NB-ARC"/>
    <property type="match status" value="1"/>
</dbReference>
<dbReference type="PANTHER" id="PTHR35205:SF1">
    <property type="entry name" value="ZU5 DOMAIN-CONTAINING PROTEIN"/>
    <property type="match status" value="1"/>
</dbReference>
<accession>A0A455SHI8</accession>
<name>A0A455SHI8_9CHLR</name>
<dbReference type="PANTHER" id="PTHR35205">
    <property type="entry name" value="NB-ARC AND TPR DOMAIN PROTEIN"/>
    <property type="match status" value="1"/>
</dbReference>
<protein>
    <recommendedName>
        <fullName evidence="1">NB-ARC domain-containing protein</fullName>
    </recommendedName>
</protein>
<proteinExistence type="predicted"/>
<sequence length="250" mass="28452">MNAAPQPTPYIPYHRNPYFTGREDILHYLYTHLHITDNTKEVSSYALSGLGGIGKTQTIIEYAYRYAQEYSAVFWIGAESHESRIASLQRIAECLRLPEEQECHKMIAAVINWLNSHRNWLLLVDNIEDIDMVKAFLPSMRQGSLLLTTRLQTMGGLAHMIELGRLSLDEGVQLLQRYSRHLLPSLDAEQIPSAELQAAQMLVEQMEGLPLAIEHAGAYIEETHCSISDFLHLFHEYPLELLKNLPPDNG</sequence>
<dbReference type="EMBL" id="AP019376">
    <property type="protein sequence ID" value="BBH86399.1"/>
    <property type="molecule type" value="Genomic_DNA"/>
</dbReference>
<organism evidence="2">
    <name type="scientific">Thermosporothrix sp. COM3</name>
    <dbReference type="NCBI Taxonomy" id="2490863"/>
    <lineage>
        <taxon>Bacteria</taxon>
        <taxon>Bacillati</taxon>
        <taxon>Chloroflexota</taxon>
        <taxon>Ktedonobacteria</taxon>
        <taxon>Ktedonobacterales</taxon>
        <taxon>Thermosporotrichaceae</taxon>
        <taxon>Thermosporothrix</taxon>
    </lineage>
</organism>
<dbReference type="GO" id="GO:0043531">
    <property type="term" value="F:ADP binding"/>
    <property type="evidence" value="ECO:0007669"/>
    <property type="project" value="InterPro"/>
</dbReference>
<gene>
    <name evidence="2" type="ORF">KTC_11500</name>
</gene>
<dbReference type="SUPFAM" id="SSF52540">
    <property type="entry name" value="P-loop containing nucleoside triphosphate hydrolases"/>
    <property type="match status" value="1"/>
</dbReference>
<dbReference type="InterPro" id="IPR027417">
    <property type="entry name" value="P-loop_NTPase"/>
</dbReference>
<evidence type="ECO:0000313" key="2">
    <source>
        <dbReference type="EMBL" id="BBH86399.1"/>
    </source>
</evidence>
<dbReference type="InterPro" id="IPR002182">
    <property type="entry name" value="NB-ARC"/>
</dbReference>